<feature type="domain" description="L,D-TPase catalytic" evidence="9">
    <location>
        <begin position="30"/>
        <end position="166"/>
    </location>
</feature>
<evidence type="ECO:0000256" key="2">
    <source>
        <dbReference type="ARBA" id="ARBA00005992"/>
    </source>
</evidence>
<evidence type="ECO:0000313" key="10">
    <source>
        <dbReference type="EMBL" id="MBT1445766.1"/>
    </source>
</evidence>
<keyword evidence="3" id="KW-0808">Transferase</keyword>
<keyword evidence="5 7" id="KW-0573">Peptidoglycan synthesis</keyword>
<feature type="chain" id="PRO_5045403413" evidence="8">
    <location>
        <begin position="21"/>
        <end position="167"/>
    </location>
</feature>
<organism evidence="10 11">
    <name type="scientific">Shewanella jiangmenensis</name>
    <dbReference type="NCBI Taxonomy" id="2837387"/>
    <lineage>
        <taxon>Bacteria</taxon>
        <taxon>Pseudomonadati</taxon>
        <taxon>Pseudomonadota</taxon>
        <taxon>Gammaproteobacteria</taxon>
        <taxon>Alteromonadales</taxon>
        <taxon>Shewanellaceae</taxon>
        <taxon>Shewanella</taxon>
    </lineage>
</organism>
<evidence type="ECO:0000256" key="5">
    <source>
        <dbReference type="ARBA" id="ARBA00022984"/>
    </source>
</evidence>
<evidence type="ECO:0000259" key="9">
    <source>
        <dbReference type="PROSITE" id="PS52029"/>
    </source>
</evidence>
<dbReference type="PANTHER" id="PTHR36699:SF1">
    <property type="entry name" value="L,D-TRANSPEPTIDASE YAFK-RELATED"/>
    <property type="match status" value="1"/>
</dbReference>
<evidence type="ECO:0000256" key="4">
    <source>
        <dbReference type="ARBA" id="ARBA00022960"/>
    </source>
</evidence>
<dbReference type="Proteomes" id="UP001195903">
    <property type="component" value="Unassembled WGS sequence"/>
</dbReference>
<evidence type="ECO:0000256" key="1">
    <source>
        <dbReference type="ARBA" id="ARBA00004752"/>
    </source>
</evidence>
<reference evidence="10 11" key="1">
    <citation type="submission" date="2021-05" db="EMBL/GenBank/DDBJ databases">
        <title>Shewanella sp. JM162201.</title>
        <authorList>
            <person name="Xu S."/>
            <person name="Li A."/>
        </authorList>
    </citation>
    <scope>NUCLEOTIDE SEQUENCE [LARGE SCALE GENOMIC DNA]</scope>
    <source>
        <strain evidence="10 11">JM162201</strain>
    </source>
</reference>
<protein>
    <submittedName>
        <fullName evidence="10">L,D-transpeptidase family protein</fullName>
    </submittedName>
</protein>
<keyword evidence="4 7" id="KW-0133">Cell shape</keyword>
<keyword evidence="8" id="KW-0732">Signal</keyword>
<keyword evidence="6 7" id="KW-0961">Cell wall biogenesis/degradation</keyword>
<gene>
    <name evidence="10" type="ORF">KJI95_14730</name>
</gene>
<dbReference type="PANTHER" id="PTHR36699">
    <property type="entry name" value="LD-TRANSPEPTIDASE"/>
    <property type="match status" value="1"/>
</dbReference>
<comment type="pathway">
    <text evidence="1 7">Cell wall biogenesis; peptidoglycan biosynthesis.</text>
</comment>
<dbReference type="SUPFAM" id="SSF141523">
    <property type="entry name" value="L,D-transpeptidase catalytic domain-like"/>
    <property type="match status" value="1"/>
</dbReference>
<comment type="similarity">
    <text evidence="2">Belongs to the YkuD family.</text>
</comment>
<accession>A0ABS5V7G4</accession>
<dbReference type="CDD" id="cd16913">
    <property type="entry name" value="YkuD_like"/>
    <property type="match status" value="1"/>
</dbReference>
<dbReference type="PROSITE" id="PS52029">
    <property type="entry name" value="LD_TPASE"/>
    <property type="match status" value="1"/>
</dbReference>
<keyword evidence="11" id="KW-1185">Reference proteome</keyword>
<sequence length="167" mass="18776">MFRQLLICSLLVSVSALAQASTIRPGQKVDLVVVDKSASKMEVFFRGKLIKSYRIAMGDNPQGHKQKEGDQRTPQGRYTLDFKKADSAYYRSIHISYPNEEDVLRARALGIKPGGAIMIHGQDPKNPMTPEEAQKFNWTNGCIAVTNNEMDELWQLIDPGTPIEIWP</sequence>
<feature type="active site" description="Nucleophile" evidence="7">
    <location>
        <position position="142"/>
    </location>
</feature>
<name>A0ABS5V7G4_9GAMM</name>
<dbReference type="Gene3D" id="2.40.440.10">
    <property type="entry name" value="L,D-transpeptidase catalytic domain-like"/>
    <property type="match status" value="1"/>
</dbReference>
<dbReference type="InterPro" id="IPR038063">
    <property type="entry name" value="Transpep_catalytic_dom"/>
</dbReference>
<evidence type="ECO:0000256" key="3">
    <source>
        <dbReference type="ARBA" id="ARBA00022679"/>
    </source>
</evidence>
<feature type="active site" description="Proton donor/acceptor" evidence="7">
    <location>
        <position position="120"/>
    </location>
</feature>
<dbReference type="Pfam" id="PF03734">
    <property type="entry name" value="YkuD"/>
    <property type="match status" value="1"/>
</dbReference>
<evidence type="ECO:0000256" key="7">
    <source>
        <dbReference type="PROSITE-ProRule" id="PRU01373"/>
    </source>
</evidence>
<evidence type="ECO:0000256" key="8">
    <source>
        <dbReference type="SAM" id="SignalP"/>
    </source>
</evidence>
<dbReference type="RefSeq" id="WP_214507963.1">
    <property type="nucleotide sequence ID" value="NZ_JAHEPS010000006.1"/>
</dbReference>
<dbReference type="InterPro" id="IPR005490">
    <property type="entry name" value="LD_TPept_cat_dom"/>
</dbReference>
<evidence type="ECO:0000313" key="11">
    <source>
        <dbReference type="Proteomes" id="UP001195903"/>
    </source>
</evidence>
<comment type="caution">
    <text evidence="10">The sequence shown here is derived from an EMBL/GenBank/DDBJ whole genome shotgun (WGS) entry which is preliminary data.</text>
</comment>
<dbReference type="EMBL" id="JAHEPS010000006">
    <property type="protein sequence ID" value="MBT1445766.1"/>
    <property type="molecule type" value="Genomic_DNA"/>
</dbReference>
<feature type="signal peptide" evidence="8">
    <location>
        <begin position="1"/>
        <end position="20"/>
    </location>
</feature>
<evidence type="ECO:0000256" key="6">
    <source>
        <dbReference type="ARBA" id="ARBA00023316"/>
    </source>
</evidence>
<proteinExistence type="inferred from homology"/>